<evidence type="ECO:0000313" key="2">
    <source>
        <dbReference type="EMBL" id="MFH5209924.1"/>
    </source>
</evidence>
<accession>A0ABW7JTN3</accession>
<dbReference type="Gene3D" id="2.170.150.40">
    <property type="entry name" value="Domain of unknown function (DUF427)"/>
    <property type="match status" value="2"/>
</dbReference>
<dbReference type="Proteomes" id="UP001609175">
    <property type="component" value="Unassembled WGS sequence"/>
</dbReference>
<organism evidence="2 3">
    <name type="scientific">Antrihabitans spumae</name>
    <dbReference type="NCBI Taxonomy" id="3373370"/>
    <lineage>
        <taxon>Bacteria</taxon>
        <taxon>Bacillati</taxon>
        <taxon>Actinomycetota</taxon>
        <taxon>Actinomycetes</taxon>
        <taxon>Mycobacteriales</taxon>
        <taxon>Nocardiaceae</taxon>
        <taxon>Antrihabitans</taxon>
    </lineage>
</organism>
<dbReference type="PANTHER" id="PTHR34310">
    <property type="entry name" value="DUF427 DOMAIN PROTEIN (AFU_ORTHOLOGUE AFUA_3G02220)"/>
    <property type="match status" value="1"/>
</dbReference>
<dbReference type="RefSeq" id="WP_395115605.1">
    <property type="nucleotide sequence ID" value="NZ_JBIMSO010000058.1"/>
</dbReference>
<name>A0ABW7JTN3_9NOCA</name>
<protein>
    <submittedName>
        <fullName evidence="2">DUF427 domain-containing protein</fullName>
    </submittedName>
</protein>
<reference evidence="2 3" key="1">
    <citation type="submission" date="2024-10" db="EMBL/GenBank/DDBJ databases">
        <authorList>
            <person name="Riesco R."/>
        </authorList>
    </citation>
    <scope>NUCLEOTIDE SEQUENCE [LARGE SCALE GENOMIC DNA]</scope>
    <source>
        <strain evidence="2 3">NCIMB 15449</strain>
    </source>
</reference>
<comment type="caution">
    <text evidence="2">The sequence shown here is derived from an EMBL/GenBank/DDBJ whole genome shotgun (WGS) entry which is preliminary data.</text>
</comment>
<dbReference type="InterPro" id="IPR007361">
    <property type="entry name" value="DUF427"/>
</dbReference>
<dbReference type="PANTHER" id="PTHR34310:SF9">
    <property type="entry name" value="BLR5716 PROTEIN"/>
    <property type="match status" value="1"/>
</dbReference>
<feature type="domain" description="DUF427" evidence="1">
    <location>
        <begin position="21"/>
        <end position="108"/>
    </location>
</feature>
<dbReference type="InterPro" id="IPR038694">
    <property type="entry name" value="DUF427_sf"/>
</dbReference>
<evidence type="ECO:0000313" key="3">
    <source>
        <dbReference type="Proteomes" id="UP001609175"/>
    </source>
</evidence>
<evidence type="ECO:0000259" key="1">
    <source>
        <dbReference type="Pfam" id="PF04248"/>
    </source>
</evidence>
<gene>
    <name evidence="2" type="ORF">ACHIPZ_17220</name>
</gene>
<dbReference type="EMBL" id="JBIMSO010000058">
    <property type="protein sequence ID" value="MFH5209924.1"/>
    <property type="molecule type" value="Genomic_DNA"/>
</dbReference>
<dbReference type="Pfam" id="PF04248">
    <property type="entry name" value="NTP_transf_9"/>
    <property type="match status" value="2"/>
</dbReference>
<sequence>MADYPSLLVPVDHIEPVPCRIRAVLADRVVVDTTAAKYVWEWPSYPQYYLPLRDVDPDVLIDEKQTQRLRRGTARLHGLAVGDVTRPASARVFTEQSLAGLAGMVRFDWAAMDSWFEENEEVFVHPRCPYTRVDALRSSRCVRIELGGVVLAESSSPVLVFETGLPTRYYFDRTDVNFDRLLPNGSETGCPYKGITSGYWSAHIGGKVHHNVAWTYNFPTRQMLPIAGLVAFYNEHVDTFVDGVEIPRPVTHFS</sequence>
<proteinExistence type="predicted"/>
<feature type="domain" description="DUF427" evidence="1">
    <location>
        <begin position="142"/>
        <end position="235"/>
    </location>
</feature>